<protein>
    <submittedName>
        <fullName evidence="1">Uncharacterized protein</fullName>
    </submittedName>
</protein>
<dbReference type="EMBL" id="KQ434926">
    <property type="protein sequence ID" value="KZC11735.1"/>
    <property type="molecule type" value="Genomic_DNA"/>
</dbReference>
<gene>
    <name evidence="1" type="ORF">WN55_03575</name>
</gene>
<evidence type="ECO:0000313" key="1">
    <source>
        <dbReference type="EMBL" id="KZC11735.1"/>
    </source>
</evidence>
<proteinExistence type="predicted"/>
<evidence type="ECO:0000313" key="2">
    <source>
        <dbReference type="Proteomes" id="UP000076502"/>
    </source>
</evidence>
<sequence length="89" mass="10110">MLNGPHSSSPRFESNGSYVAPHKYTVSAHSPQSRRRRFLPTHWDTLCPPTTRVSVPFLAFHRLGSELIASRPDLSCSPRKLIVERLRVD</sequence>
<accession>A0A154PIS9</accession>
<reference evidence="1 2" key="1">
    <citation type="submission" date="2015-07" db="EMBL/GenBank/DDBJ databases">
        <title>The genome of Dufourea novaeangliae.</title>
        <authorList>
            <person name="Pan H."/>
            <person name="Kapheim K."/>
        </authorList>
    </citation>
    <scope>NUCLEOTIDE SEQUENCE [LARGE SCALE GENOMIC DNA]</scope>
    <source>
        <strain evidence="1">0120121106</strain>
        <tissue evidence="1">Whole body</tissue>
    </source>
</reference>
<organism evidence="1 2">
    <name type="scientific">Dufourea novaeangliae</name>
    <name type="common">Sweat bee</name>
    <dbReference type="NCBI Taxonomy" id="178035"/>
    <lineage>
        <taxon>Eukaryota</taxon>
        <taxon>Metazoa</taxon>
        <taxon>Ecdysozoa</taxon>
        <taxon>Arthropoda</taxon>
        <taxon>Hexapoda</taxon>
        <taxon>Insecta</taxon>
        <taxon>Pterygota</taxon>
        <taxon>Neoptera</taxon>
        <taxon>Endopterygota</taxon>
        <taxon>Hymenoptera</taxon>
        <taxon>Apocrita</taxon>
        <taxon>Aculeata</taxon>
        <taxon>Apoidea</taxon>
        <taxon>Anthophila</taxon>
        <taxon>Halictidae</taxon>
        <taxon>Rophitinae</taxon>
        <taxon>Dufourea</taxon>
    </lineage>
</organism>
<name>A0A154PIS9_DUFNO</name>
<keyword evidence="2" id="KW-1185">Reference proteome</keyword>
<dbReference type="Proteomes" id="UP000076502">
    <property type="component" value="Unassembled WGS sequence"/>
</dbReference>
<dbReference type="AlphaFoldDB" id="A0A154PIS9"/>